<feature type="domain" description="Glycosyltransferase 2-like" evidence="1">
    <location>
        <begin position="4"/>
        <end position="161"/>
    </location>
</feature>
<evidence type="ECO:0000313" key="2">
    <source>
        <dbReference type="EMBL" id="MPM89661.1"/>
    </source>
</evidence>
<name>A0A645DK86_9ZZZZ</name>
<gene>
    <name evidence="2" type="ORF">SDC9_136773</name>
</gene>
<dbReference type="InterPro" id="IPR029044">
    <property type="entry name" value="Nucleotide-diphossugar_trans"/>
</dbReference>
<sequence>MKLSVVLAAYRGEEYIAAQMRSVLEQLGPDDELIVSDDLPGGDTERIVRAFAREDARVVYLKGPGKGVCRNFEHALNAARGDLLFLCDQDDIWLPGKVLAVTEAVAAGAELVLHDATVTDAALQPTHASYFAMHRSRRGFSANLLRNAYVGCCMAFSRSLLPVILPFPGNLPMHDWWIGLLGEIYGKVTWIEKPLILYRRHSQAVTGGHTSVGQKCLWRLRMASAVLSRKRELSKHRGEQ</sequence>
<comment type="caution">
    <text evidence="2">The sequence shown here is derived from an EMBL/GenBank/DDBJ whole genome shotgun (WGS) entry which is preliminary data.</text>
</comment>
<organism evidence="2">
    <name type="scientific">bioreactor metagenome</name>
    <dbReference type="NCBI Taxonomy" id="1076179"/>
    <lineage>
        <taxon>unclassified sequences</taxon>
        <taxon>metagenomes</taxon>
        <taxon>ecological metagenomes</taxon>
    </lineage>
</organism>
<dbReference type="AlphaFoldDB" id="A0A645DK86"/>
<reference evidence="2" key="1">
    <citation type="submission" date="2019-08" db="EMBL/GenBank/DDBJ databases">
        <authorList>
            <person name="Kucharzyk K."/>
            <person name="Murdoch R.W."/>
            <person name="Higgins S."/>
            <person name="Loffler F."/>
        </authorList>
    </citation>
    <scope>NUCLEOTIDE SEQUENCE</scope>
</reference>
<dbReference type="Pfam" id="PF00535">
    <property type="entry name" value="Glycos_transf_2"/>
    <property type="match status" value="1"/>
</dbReference>
<dbReference type="GO" id="GO:0016758">
    <property type="term" value="F:hexosyltransferase activity"/>
    <property type="evidence" value="ECO:0007669"/>
    <property type="project" value="UniProtKB-ARBA"/>
</dbReference>
<dbReference type="CDD" id="cd04196">
    <property type="entry name" value="GT_2_like_d"/>
    <property type="match status" value="1"/>
</dbReference>
<evidence type="ECO:0000259" key="1">
    <source>
        <dbReference type="Pfam" id="PF00535"/>
    </source>
</evidence>
<dbReference type="PANTHER" id="PTHR22916:SF3">
    <property type="entry name" value="UDP-GLCNAC:BETAGAL BETA-1,3-N-ACETYLGLUCOSAMINYLTRANSFERASE-LIKE PROTEIN 1"/>
    <property type="match status" value="1"/>
</dbReference>
<proteinExistence type="predicted"/>
<dbReference type="Gene3D" id="3.90.550.10">
    <property type="entry name" value="Spore Coat Polysaccharide Biosynthesis Protein SpsA, Chain A"/>
    <property type="match status" value="1"/>
</dbReference>
<protein>
    <recommendedName>
        <fullName evidence="1">Glycosyltransferase 2-like domain-containing protein</fullName>
    </recommendedName>
</protein>
<accession>A0A645DK86</accession>
<dbReference type="InterPro" id="IPR001173">
    <property type="entry name" value="Glyco_trans_2-like"/>
</dbReference>
<dbReference type="EMBL" id="VSSQ01037059">
    <property type="protein sequence ID" value="MPM89661.1"/>
    <property type="molecule type" value="Genomic_DNA"/>
</dbReference>
<dbReference type="PANTHER" id="PTHR22916">
    <property type="entry name" value="GLYCOSYLTRANSFERASE"/>
    <property type="match status" value="1"/>
</dbReference>
<dbReference type="SUPFAM" id="SSF53448">
    <property type="entry name" value="Nucleotide-diphospho-sugar transferases"/>
    <property type="match status" value="1"/>
</dbReference>